<keyword evidence="6" id="KW-1185">Reference proteome</keyword>
<dbReference type="InterPro" id="IPR036390">
    <property type="entry name" value="WH_DNA-bd_sf"/>
</dbReference>
<keyword evidence="2" id="KW-0238">DNA-binding</keyword>
<gene>
    <name evidence="5" type="ORF">ACFFTO_21550</name>
</gene>
<protein>
    <submittedName>
        <fullName evidence="5">Winged helix-turn-helix transcriptional regulator</fullName>
    </submittedName>
</protein>
<dbReference type="Proteomes" id="UP001589535">
    <property type="component" value="Unassembled WGS sequence"/>
</dbReference>
<keyword evidence="3" id="KW-0804">Transcription</keyword>
<dbReference type="PANTHER" id="PTHR33204">
    <property type="entry name" value="TRANSCRIPTIONAL REGULATOR, MARR FAMILY"/>
    <property type="match status" value="1"/>
</dbReference>
<evidence type="ECO:0000259" key="4">
    <source>
        <dbReference type="PROSITE" id="PS51118"/>
    </source>
</evidence>
<reference evidence="5 6" key="1">
    <citation type="submission" date="2024-09" db="EMBL/GenBank/DDBJ databases">
        <authorList>
            <person name="Sun Q."/>
            <person name="Mori K."/>
        </authorList>
    </citation>
    <scope>NUCLEOTIDE SEQUENCE [LARGE SCALE GENOMIC DNA]</scope>
    <source>
        <strain evidence="5 6">JCM 13852</strain>
    </source>
</reference>
<dbReference type="EMBL" id="JBHMBK010000016">
    <property type="protein sequence ID" value="MFB9686776.1"/>
    <property type="molecule type" value="Genomic_DNA"/>
</dbReference>
<sequence length="173" mass="19310">MQERHARRSGCPINLSLEVVGDAWSLLIVRDLAFGGVRHFNELLRSEEGISPSVLADRLRRLTDAGMISVGEDHSHKQKSIYSLTEMGIELVPVLVRLGHWGRRYLNATDELSVRIEVLERGGPAMQEQFLDELRCSHLGQALEKRSGPTVSEQLEDAYRTLVAEKANPPEAG</sequence>
<evidence type="ECO:0000313" key="6">
    <source>
        <dbReference type="Proteomes" id="UP001589535"/>
    </source>
</evidence>
<feature type="domain" description="HTH hxlR-type" evidence="4">
    <location>
        <begin position="11"/>
        <end position="110"/>
    </location>
</feature>
<evidence type="ECO:0000256" key="2">
    <source>
        <dbReference type="ARBA" id="ARBA00023125"/>
    </source>
</evidence>
<evidence type="ECO:0000256" key="3">
    <source>
        <dbReference type="ARBA" id="ARBA00023163"/>
    </source>
</evidence>
<dbReference type="InterPro" id="IPR036388">
    <property type="entry name" value="WH-like_DNA-bd_sf"/>
</dbReference>
<evidence type="ECO:0000313" key="5">
    <source>
        <dbReference type="EMBL" id="MFB9686776.1"/>
    </source>
</evidence>
<proteinExistence type="predicted"/>
<organism evidence="5 6">
    <name type="scientific">Amycolatopsis plumensis</name>
    <dbReference type="NCBI Taxonomy" id="236508"/>
    <lineage>
        <taxon>Bacteria</taxon>
        <taxon>Bacillati</taxon>
        <taxon>Actinomycetota</taxon>
        <taxon>Actinomycetes</taxon>
        <taxon>Pseudonocardiales</taxon>
        <taxon>Pseudonocardiaceae</taxon>
        <taxon>Amycolatopsis</taxon>
    </lineage>
</organism>
<dbReference type="PANTHER" id="PTHR33204:SF18">
    <property type="entry name" value="TRANSCRIPTIONAL REGULATORY PROTEIN"/>
    <property type="match status" value="1"/>
</dbReference>
<dbReference type="PROSITE" id="PS51118">
    <property type="entry name" value="HTH_HXLR"/>
    <property type="match status" value="1"/>
</dbReference>
<dbReference type="RefSeq" id="WP_378196979.1">
    <property type="nucleotide sequence ID" value="NZ_JBHMBK010000016.1"/>
</dbReference>
<name>A0ABV5U8M2_9PSEU</name>
<accession>A0ABV5U8M2</accession>
<keyword evidence="1" id="KW-0805">Transcription regulation</keyword>
<dbReference type="Pfam" id="PF01638">
    <property type="entry name" value="HxlR"/>
    <property type="match status" value="1"/>
</dbReference>
<dbReference type="Gene3D" id="1.10.10.10">
    <property type="entry name" value="Winged helix-like DNA-binding domain superfamily/Winged helix DNA-binding domain"/>
    <property type="match status" value="1"/>
</dbReference>
<dbReference type="SUPFAM" id="SSF46785">
    <property type="entry name" value="Winged helix' DNA-binding domain"/>
    <property type="match status" value="1"/>
</dbReference>
<dbReference type="InterPro" id="IPR002577">
    <property type="entry name" value="HTH_HxlR"/>
</dbReference>
<evidence type="ECO:0000256" key="1">
    <source>
        <dbReference type="ARBA" id="ARBA00023015"/>
    </source>
</evidence>
<comment type="caution">
    <text evidence="5">The sequence shown here is derived from an EMBL/GenBank/DDBJ whole genome shotgun (WGS) entry which is preliminary data.</text>
</comment>